<name>A0ABU5ZW18_9FLAO</name>
<organism evidence="1 2">
    <name type="scientific">Aquimarina gracilis</name>
    <dbReference type="NCBI Taxonomy" id="874422"/>
    <lineage>
        <taxon>Bacteria</taxon>
        <taxon>Pseudomonadati</taxon>
        <taxon>Bacteroidota</taxon>
        <taxon>Flavobacteriia</taxon>
        <taxon>Flavobacteriales</taxon>
        <taxon>Flavobacteriaceae</taxon>
        <taxon>Aquimarina</taxon>
    </lineage>
</organism>
<sequence length="170" mass="19441">MDVIEGFYSFARNKESIITVKKINFLGGDKTIYKLSYDISNQPVEFRIQQIRSFTASAHNKKESIKVLFDLSNNARGEFRLKNGLLSLFKKKKFSIDYVNGCKWFNDVDFQLINDLFSVSKGAIKLITKSDQSILIFTFSYNSCFILDIIEAICININFVVNSDSVTNSL</sequence>
<evidence type="ECO:0000313" key="1">
    <source>
        <dbReference type="EMBL" id="MEB3346041.1"/>
    </source>
</evidence>
<dbReference type="Proteomes" id="UP001327027">
    <property type="component" value="Unassembled WGS sequence"/>
</dbReference>
<dbReference type="RefSeq" id="WP_324180071.1">
    <property type="nucleotide sequence ID" value="NZ_BAABAW010000006.1"/>
</dbReference>
<reference evidence="1 2" key="1">
    <citation type="journal article" date="2013" name="Int. J. Syst. Evol. Microbiol.">
        <title>Aquimarina gracilis sp. nov., isolated from the gut microflora of a mussel, Mytilus coruscus, and emended description of Aquimarina spongiae.</title>
        <authorList>
            <person name="Park S.C."/>
            <person name="Choe H.N."/>
            <person name="Baik K.S."/>
            <person name="Seong C.N."/>
        </authorList>
    </citation>
    <scope>NUCLEOTIDE SEQUENCE [LARGE SCALE GENOMIC DNA]</scope>
    <source>
        <strain evidence="1 2">PSC32</strain>
    </source>
</reference>
<accession>A0ABU5ZW18</accession>
<dbReference type="EMBL" id="JAYKLX010000005">
    <property type="protein sequence ID" value="MEB3346041.1"/>
    <property type="molecule type" value="Genomic_DNA"/>
</dbReference>
<comment type="caution">
    <text evidence="1">The sequence shown here is derived from an EMBL/GenBank/DDBJ whole genome shotgun (WGS) entry which is preliminary data.</text>
</comment>
<gene>
    <name evidence="1" type="ORF">U6A24_11245</name>
</gene>
<evidence type="ECO:0008006" key="3">
    <source>
        <dbReference type="Google" id="ProtNLM"/>
    </source>
</evidence>
<keyword evidence="2" id="KW-1185">Reference proteome</keyword>
<evidence type="ECO:0000313" key="2">
    <source>
        <dbReference type="Proteomes" id="UP001327027"/>
    </source>
</evidence>
<proteinExistence type="predicted"/>
<protein>
    <recommendedName>
        <fullName evidence="3">Tubby C 2</fullName>
    </recommendedName>
</protein>